<proteinExistence type="predicted"/>
<protein>
    <submittedName>
        <fullName evidence="2">Hint domain-containing protein</fullName>
    </submittedName>
</protein>
<reference evidence="2" key="1">
    <citation type="submission" date="2021-02" db="EMBL/GenBank/DDBJ databases">
        <title>Rhodobacter shimadae sp. nov., an aerobic anoxygenic phototrophic bacterium isolated from a hot spring.</title>
        <authorList>
            <person name="Muramatsu S."/>
            <person name="Haruta S."/>
            <person name="Hirose S."/>
            <person name="Hanada S."/>
        </authorList>
    </citation>
    <scope>NUCLEOTIDE SEQUENCE</scope>
    <source>
        <strain evidence="2">N10</strain>
    </source>
</reference>
<dbReference type="Proteomes" id="UP000826300">
    <property type="component" value="Chromosome"/>
</dbReference>
<gene>
    <name evidence="2" type="ORF">JO391_04895</name>
</gene>
<dbReference type="SUPFAM" id="SSF51294">
    <property type="entry name" value="Hedgehog/intein (Hint) domain"/>
    <property type="match status" value="1"/>
</dbReference>
<dbReference type="Pfam" id="PF13403">
    <property type="entry name" value="Hint_2"/>
    <property type="match status" value="1"/>
</dbReference>
<name>A0A8G0ZZ01_9RHOB</name>
<dbReference type="KEGG" id="nsm:JO391_04895"/>
<accession>A0A8G0ZZ01</accession>
<dbReference type="AlphaFoldDB" id="A0A8G0ZZ01"/>
<evidence type="ECO:0000259" key="1">
    <source>
        <dbReference type="Pfam" id="PF13403"/>
    </source>
</evidence>
<dbReference type="InterPro" id="IPR028992">
    <property type="entry name" value="Hedgehog/Intein_dom"/>
</dbReference>
<organism evidence="2 3">
    <name type="scientific">Neotabrizicola shimadae</name>
    <dbReference type="NCBI Taxonomy" id="2807096"/>
    <lineage>
        <taxon>Bacteria</taxon>
        <taxon>Pseudomonadati</taxon>
        <taxon>Pseudomonadota</taxon>
        <taxon>Alphaproteobacteria</taxon>
        <taxon>Rhodobacterales</taxon>
        <taxon>Paracoccaceae</taxon>
        <taxon>Neotabrizicola</taxon>
    </lineage>
</organism>
<feature type="domain" description="Hedgehog/Intein (Hint)" evidence="1">
    <location>
        <begin position="27"/>
        <end position="153"/>
    </location>
</feature>
<dbReference type="RefSeq" id="WP_220663071.1">
    <property type="nucleotide sequence ID" value="NZ_CP069370.1"/>
</dbReference>
<dbReference type="EMBL" id="CP069370">
    <property type="protein sequence ID" value="QYZ70854.1"/>
    <property type="molecule type" value="Genomic_DNA"/>
</dbReference>
<sequence>MIITHQGQSASVAEPRQIATPTTSMGLAFGSTVLTAQGERAVETLAPGDRIITRDGIRRLTAAITDELAGTVIRVSASALGHDRPDADVCLAPGQLILLRDWRAQALYGTATALVPVSRLVDGEYISIEDAETVSVVTLCFESPCVIYVHGLEVACPAG</sequence>
<keyword evidence="3" id="KW-1185">Reference proteome</keyword>
<dbReference type="InterPro" id="IPR036844">
    <property type="entry name" value="Hint_dom_sf"/>
</dbReference>
<evidence type="ECO:0000313" key="3">
    <source>
        <dbReference type="Proteomes" id="UP000826300"/>
    </source>
</evidence>
<evidence type="ECO:0000313" key="2">
    <source>
        <dbReference type="EMBL" id="QYZ70854.1"/>
    </source>
</evidence>